<accession>A0A815GCL4</accession>
<evidence type="ECO:0000313" key="1">
    <source>
        <dbReference type="EMBL" id="CAF1336842.1"/>
    </source>
</evidence>
<dbReference type="EMBL" id="CAJNOG010000690">
    <property type="protein sequence ID" value="CAF1336842.1"/>
    <property type="molecule type" value="Genomic_DNA"/>
</dbReference>
<organism evidence="1 2">
    <name type="scientific">Adineta steineri</name>
    <dbReference type="NCBI Taxonomy" id="433720"/>
    <lineage>
        <taxon>Eukaryota</taxon>
        <taxon>Metazoa</taxon>
        <taxon>Spiralia</taxon>
        <taxon>Gnathifera</taxon>
        <taxon>Rotifera</taxon>
        <taxon>Eurotatoria</taxon>
        <taxon>Bdelloidea</taxon>
        <taxon>Adinetida</taxon>
        <taxon>Adinetidae</taxon>
        <taxon>Adineta</taxon>
    </lineage>
</organism>
<reference evidence="1" key="1">
    <citation type="submission" date="2021-02" db="EMBL/GenBank/DDBJ databases">
        <authorList>
            <person name="Nowell W R."/>
        </authorList>
    </citation>
    <scope>NUCLEOTIDE SEQUENCE</scope>
</reference>
<gene>
    <name evidence="1" type="ORF">JYZ213_LOCUS34267</name>
</gene>
<proteinExistence type="predicted"/>
<dbReference type="AlphaFoldDB" id="A0A815GCL4"/>
<name>A0A815GCL4_9BILA</name>
<dbReference type="Proteomes" id="UP000663845">
    <property type="component" value="Unassembled WGS sequence"/>
</dbReference>
<sequence>MSINDDTIDVNRTEQVVSTLLSTTNNEEERYQPKTIQQHNRGRYAYLPIFPTKSFGPNDNLLLANVPASCLTSHELVQRQYGADTNDALTMMNNYMYSDPEGFSLSEQDANELAIRLQVGKSIITFNANRLRSICYTFLALHKRFRRKVLKTNHITLDEPVLSSKHMALALEFYLQIDVDIFYMKTCSYCDTADSYSIGNMSKGLFYDQDELQTRHNLIPCGSLMCSCCHPRNTTKRSLSWSVVNFQSSSTHQFVNGYTTYLNWPATCDSSNIIYAMTCPCQQYDYVESTENTLHDAMNCMLFCMTMNIVFIAANIDHRKHGNRIIHETLTGTRLYRGSIVDPMEKQKEIANKMRLYQHSAQCPIALRSFLDCNPDYWCFVPMLWVDAVTENIVYFRTRSNTHNSEETSIIEMTAIDNQRVFHYLEHIPKPPASYDFSYRQRQKQRQFFERFLTSPFYQLPYSPLDLYQIAIIAILPNDRSIILRYIIETLFILHGETKLNMICPLGGNPNQRYGPPYSGVWFANLNHNSLPNATATITTN</sequence>
<protein>
    <submittedName>
        <fullName evidence="1">Uncharacterized protein</fullName>
    </submittedName>
</protein>
<evidence type="ECO:0000313" key="2">
    <source>
        <dbReference type="Proteomes" id="UP000663845"/>
    </source>
</evidence>
<comment type="caution">
    <text evidence="1">The sequence shown here is derived from an EMBL/GenBank/DDBJ whole genome shotgun (WGS) entry which is preliminary data.</text>
</comment>